<organism evidence="3 5">
    <name type="scientific">Rhizophagus clarus</name>
    <dbReference type="NCBI Taxonomy" id="94130"/>
    <lineage>
        <taxon>Eukaryota</taxon>
        <taxon>Fungi</taxon>
        <taxon>Fungi incertae sedis</taxon>
        <taxon>Mucoromycota</taxon>
        <taxon>Glomeromycotina</taxon>
        <taxon>Glomeromycetes</taxon>
        <taxon>Glomerales</taxon>
        <taxon>Glomeraceae</taxon>
        <taxon>Rhizophagus</taxon>
    </lineage>
</organism>
<reference evidence="4" key="2">
    <citation type="submission" date="2019-10" db="EMBL/GenBank/DDBJ databases">
        <title>Conservation and host-specific expression of non-tandemly repeated heterogenous ribosome RNA gene in arbuscular mycorrhizal fungi.</title>
        <authorList>
            <person name="Maeda T."/>
            <person name="Kobayashi Y."/>
            <person name="Nakagawa T."/>
            <person name="Ezawa T."/>
            <person name="Yamaguchi K."/>
            <person name="Bino T."/>
            <person name="Nishimoto Y."/>
            <person name="Shigenobu S."/>
            <person name="Kawaguchi M."/>
        </authorList>
    </citation>
    <scope>NUCLEOTIDE SEQUENCE</scope>
    <source>
        <strain evidence="4">HR1</strain>
    </source>
</reference>
<keyword evidence="5" id="KW-1185">Reference proteome</keyword>
<dbReference type="EMBL" id="BLAL01000048">
    <property type="protein sequence ID" value="GES80238.1"/>
    <property type="molecule type" value="Genomic_DNA"/>
</dbReference>
<accession>A0A2Z6S4J8</accession>
<protein>
    <submittedName>
        <fullName evidence="3">Uncharacterized protein</fullName>
    </submittedName>
</protein>
<reference evidence="3 5" key="1">
    <citation type="submission" date="2017-11" db="EMBL/GenBank/DDBJ databases">
        <title>The genome of Rhizophagus clarus HR1 reveals common genetic basis of auxotrophy among arbuscular mycorrhizal fungi.</title>
        <authorList>
            <person name="Kobayashi Y."/>
        </authorList>
    </citation>
    <scope>NUCLEOTIDE SEQUENCE [LARGE SCALE GENOMIC DNA]</scope>
    <source>
        <strain evidence="3 5">HR1</strain>
    </source>
</reference>
<dbReference type="Pfam" id="PF22693">
    <property type="entry name" value="MACPF_1"/>
    <property type="match status" value="1"/>
</dbReference>
<name>A0A2Z6S4J8_9GLOM</name>
<dbReference type="AlphaFoldDB" id="A0A2Z6S4J8"/>
<gene>
    <name evidence="4" type="ORF">RCL2_000752700</name>
    <name evidence="3" type="ORF">RclHR1_00550015</name>
</gene>
<dbReference type="InterPro" id="IPR054586">
    <property type="entry name" value="MACPF_1_fungal"/>
</dbReference>
<dbReference type="STRING" id="94130.A0A2Z6S4J8"/>
<evidence type="ECO:0000259" key="2">
    <source>
        <dbReference type="Pfam" id="PF24209"/>
    </source>
</evidence>
<comment type="caution">
    <text evidence="3">The sequence shown here is derived from an EMBL/GenBank/DDBJ whole genome shotgun (WGS) entry which is preliminary data.</text>
</comment>
<dbReference type="InterPro" id="IPR055854">
    <property type="entry name" value="DUF7431"/>
</dbReference>
<evidence type="ECO:0000313" key="5">
    <source>
        <dbReference type="Proteomes" id="UP000247702"/>
    </source>
</evidence>
<proteinExistence type="predicted"/>
<sequence length="697" mass="80939">MTFGYILDKIFFNNTSVTPITVQIGDPPLQQPKTIKLNLNDTLLHIRELLENDGIIDNTLSFSKKISNSDEKINYKFSPIIHEEEFFLSEIVVIKDKNYFLYLINNSLDWKTLNKLHKLDYGCTMTFDGIKIAEKRAFVMKDCESDEIGVEGYKNDKLEFRTQNDWMEKTNLFFNVDAKITNFVKFGLSAGSSQNKNFNEEVKSSYNYIEQEKASLKLNKENLELTTELKDDVESAINSKNPEEFKKIIKNYGQFIATKVILGGRVYFRNFDKLSQKTIDKTRNAAANAEVGPLNFEIGNYSGNLERRSKFYGLNRMRLLGGEHPGGDFDEKNWIQSLENYYHWGRIKLQDPVSIFQLLPDDLRKKTYESIGKRILYSRIADYDYISNENREPRIVELTSRDVAANISEFKRIVIPENILEILLNKEAECNTFATVVDTEESKSDFFTCQILLPQDGKPSLIIHCIQRNIKRRGYKLKIGIMIAGYDINFDFTRSDFDDQLKVLKHEVDASSNQTFKVFNMDILGSEYRSGPPHIGIPVLNKSDSKNNSLVIGHHFYEQEENKVGTYTFSYCLKNHHYVNLPEFSIYTLIVSHYDENHMYGTLPLNLKHKHNIMWKKSTAKPFQPKYISLYSKGGYGPIFPKQKNGQIKIKYLECCNKNCSICKSKKLSEKNIECKYFDPCISFEENRQSEILYIEH</sequence>
<evidence type="ECO:0000313" key="3">
    <source>
        <dbReference type="EMBL" id="GBC04070.1"/>
    </source>
</evidence>
<feature type="domain" description="DUF7431" evidence="2">
    <location>
        <begin position="375"/>
        <end position="660"/>
    </location>
</feature>
<dbReference type="Proteomes" id="UP000615446">
    <property type="component" value="Unassembled WGS sequence"/>
</dbReference>
<dbReference type="OrthoDB" id="2351090at2759"/>
<dbReference type="EMBL" id="BEXD01003926">
    <property type="protein sequence ID" value="GBC04070.1"/>
    <property type="molecule type" value="Genomic_DNA"/>
</dbReference>
<dbReference type="Proteomes" id="UP000247702">
    <property type="component" value="Unassembled WGS sequence"/>
</dbReference>
<dbReference type="Pfam" id="PF24209">
    <property type="entry name" value="DUF7431"/>
    <property type="match status" value="1"/>
</dbReference>
<feature type="domain" description="MACPF-like" evidence="1">
    <location>
        <begin position="199"/>
        <end position="366"/>
    </location>
</feature>
<evidence type="ECO:0000259" key="1">
    <source>
        <dbReference type="Pfam" id="PF22693"/>
    </source>
</evidence>
<evidence type="ECO:0000313" key="4">
    <source>
        <dbReference type="EMBL" id="GES80238.1"/>
    </source>
</evidence>